<dbReference type="PANTHER" id="PTHR43478:SF1">
    <property type="entry name" value="NA+_H+ ANTIPORTER NHAC-LIKE C-TERMINAL DOMAIN-CONTAINING PROTEIN"/>
    <property type="match status" value="1"/>
</dbReference>
<keyword evidence="5 6" id="KW-0472">Membrane</keyword>
<feature type="domain" description="Na+/H+ antiporter NhaC-like C-terminal" evidence="7">
    <location>
        <begin position="219"/>
        <end position="504"/>
    </location>
</feature>
<feature type="transmembrane region" description="Helical" evidence="6">
    <location>
        <begin position="64"/>
        <end position="84"/>
    </location>
</feature>
<comment type="caution">
    <text evidence="8">The sequence shown here is derived from an EMBL/GenBank/DDBJ whole genome shotgun (WGS) entry which is preliminary data.</text>
</comment>
<evidence type="ECO:0000256" key="5">
    <source>
        <dbReference type="ARBA" id="ARBA00023136"/>
    </source>
</evidence>
<dbReference type="InterPro" id="IPR018461">
    <property type="entry name" value="Na/H_Antiport_NhaC-like_C"/>
</dbReference>
<feature type="transmembrane region" description="Helical" evidence="6">
    <location>
        <begin position="12"/>
        <end position="33"/>
    </location>
</feature>
<sequence length="508" mass="53503">MRREGDSRESEMMNTTRISIGLALLVSLVIWGLRPDPTGTHYGLWSLLPSVVTIGICFLTRNVLLALLLGVATGGLVSGQLNIIDAFLVPSLGSEKYAQILLVYLWALGGLLGLWNRNGGARHFAETLATRLVKSRISAKVFAWSMGVFFHQGGTISTVLAGTTVKPVADKHGVAHEELAYIVDSTASPVATLIPFNVWPVYVAGLITIAPLSTIVPNEEVAIGLFLAAIPFNFYAMFAVSMTFLFAIDRLPLFGTPMKSVVQRIQVSGELDAPNANPMAAKELTASQVPQGYQPSVLDFLVPIGVLLGFCIIPIVLGKSPLVFEGFGMAVMAACLTSVLRGMSIQTAFEAMVTGIKGVTIGALVLGLAVTLADVSESLGTAEFVIDIAAGVLSGMPYILPSVLLLICMIVAFSIGSSWGTYAVVFPIALPLAWAVAPEMTYLLLCFGAILGGAVFGDQCSPVSDTTILSALACGSDLMDHVNTQLPLALIAATLAGITYLVVSLLVL</sequence>
<protein>
    <submittedName>
        <fullName evidence="8">Sodium:proton antiporter</fullName>
    </submittedName>
</protein>
<reference evidence="8" key="2">
    <citation type="submission" date="2020-09" db="EMBL/GenBank/DDBJ databases">
        <authorList>
            <person name="Sun Q."/>
            <person name="Kim S."/>
        </authorList>
    </citation>
    <scope>NUCLEOTIDE SEQUENCE</scope>
    <source>
        <strain evidence="8">KCTC 12711</strain>
    </source>
</reference>
<dbReference type="AlphaFoldDB" id="A0A918RKD7"/>
<dbReference type="PANTHER" id="PTHR43478">
    <property type="entry name" value="NA+/H+ ANTIPORTER-RELATED"/>
    <property type="match status" value="1"/>
</dbReference>
<evidence type="ECO:0000256" key="6">
    <source>
        <dbReference type="SAM" id="Phobius"/>
    </source>
</evidence>
<keyword evidence="2" id="KW-1003">Cell membrane</keyword>
<comment type="subcellular location">
    <subcellularLocation>
        <location evidence="1">Cell membrane</location>
        <topology evidence="1">Multi-pass membrane protein</topology>
    </subcellularLocation>
</comment>
<keyword evidence="4 6" id="KW-1133">Transmembrane helix</keyword>
<keyword evidence="9" id="KW-1185">Reference proteome</keyword>
<feature type="transmembrane region" description="Helical" evidence="6">
    <location>
        <begin position="96"/>
        <end position="115"/>
    </location>
</feature>
<evidence type="ECO:0000259" key="7">
    <source>
        <dbReference type="Pfam" id="PF03553"/>
    </source>
</evidence>
<evidence type="ECO:0000256" key="1">
    <source>
        <dbReference type="ARBA" id="ARBA00004651"/>
    </source>
</evidence>
<name>A0A918RKD7_9GAMM</name>
<evidence type="ECO:0000313" key="8">
    <source>
        <dbReference type="EMBL" id="GHA01487.1"/>
    </source>
</evidence>
<feature type="transmembrane region" description="Helical" evidence="6">
    <location>
        <begin position="419"/>
        <end position="437"/>
    </location>
</feature>
<evidence type="ECO:0000256" key="2">
    <source>
        <dbReference type="ARBA" id="ARBA00022475"/>
    </source>
</evidence>
<dbReference type="Pfam" id="PF03553">
    <property type="entry name" value="Na_H_antiporter"/>
    <property type="match status" value="1"/>
</dbReference>
<evidence type="ECO:0000256" key="4">
    <source>
        <dbReference type="ARBA" id="ARBA00022989"/>
    </source>
</evidence>
<feature type="transmembrane region" description="Helical" evidence="6">
    <location>
        <begin position="196"/>
        <end position="216"/>
    </location>
</feature>
<dbReference type="EMBL" id="BMXA01000001">
    <property type="protein sequence ID" value="GHA01487.1"/>
    <property type="molecule type" value="Genomic_DNA"/>
</dbReference>
<feature type="transmembrane region" description="Helical" evidence="6">
    <location>
        <begin position="352"/>
        <end position="372"/>
    </location>
</feature>
<dbReference type="Proteomes" id="UP000614811">
    <property type="component" value="Unassembled WGS sequence"/>
</dbReference>
<proteinExistence type="predicted"/>
<evidence type="ECO:0000256" key="3">
    <source>
        <dbReference type="ARBA" id="ARBA00022692"/>
    </source>
</evidence>
<evidence type="ECO:0000313" key="9">
    <source>
        <dbReference type="Proteomes" id="UP000614811"/>
    </source>
</evidence>
<feature type="transmembrane region" description="Helical" evidence="6">
    <location>
        <begin position="297"/>
        <end position="316"/>
    </location>
</feature>
<reference evidence="8" key="1">
    <citation type="journal article" date="2014" name="Int. J. Syst. Evol. Microbiol.">
        <title>Complete genome sequence of Corynebacterium casei LMG S-19264T (=DSM 44701T), isolated from a smear-ripened cheese.</title>
        <authorList>
            <consortium name="US DOE Joint Genome Institute (JGI-PGF)"/>
            <person name="Walter F."/>
            <person name="Albersmeier A."/>
            <person name="Kalinowski J."/>
            <person name="Ruckert C."/>
        </authorList>
    </citation>
    <scope>NUCLEOTIDE SEQUENCE</scope>
    <source>
        <strain evidence="8">KCTC 12711</strain>
    </source>
</reference>
<feature type="transmembrane region" description="Helical" evidence="6">
    <location>
        <begin position="39"/>
        <end position="59"/>
    </location>
</feature>
<keyword evidence="3 6" id="KW-0812">Transmembrane</keyword>
<accession>A0A918RKD7</accession>
<dbReference type="GO" id="GO:0005886">
    <property type="term" value="C:plasma membrane"/>
    <property type="evidence" value="ECO:0007669"/>
    <property type="project" value="UniProtKB-SubCell"/>
</dbReference>
<gene>
    <name evidence="8" type="ORF">GCM10008090_08290</name>
</gene>
<feature type="transmembrane region" description="Helical" evidence="6">
    <location>
        <begin position="222"/>
        <end position="248"/>
    </location>
</feature>
<feature type="transmembrane region" description="Helical" evidence="6">
    <location>
        <begin position="486"/>
        <end position="507"/>
    </location>
</feature>
<organism evidence="8 9">
    <name type="scientific">Arenicella chitinivorans</name>
    <dbReference type="NCBI Taxonomy" id="1329800"/>
    <lineage>
        <taxon>Bacteria</taxon>
        <taxon>Pseudomonadati</taxon>
        <taxon>Pseudomonadota</taxon>
        <taxon>Gammaproteobacteria</taxon>
        <taxon>Arenicellales</taxon>
        <taxon>Arenicellaceae</taxon>
        <taxon>Arenicella</taxon>
    </lineage>
</organism>
<feature type="transmembrane region" description="Helical" evidence="6">
    <location>
        <begin position="384"/>
        <end position="412"/>
    </location>
</feature>